<evidence type="ECO:0000256" key="11">
    <source>
        <dbReference type="SAM" id="MobiDB-lite"/>
    </source>
</evidence>
<dbReference type="PROSITE" id="PS51030">
    <property type="entry name" value="NUCLEAR_REC_DBD_2"/>
    <property type="match status" value="1"/>
</dbReference>
<feature type="compositionally biased region" description="Low complexity" evidence="11">
    <location>
        <begin position="1081"/>
        <end position="1101"/>
    </location>
</feature>
<feature type="compositionally biased region" description="Polar residues" evidence="11">
    <location>
        <begin position="979"/>
        <end position="991"/>
    </location>
</feature>
<dbReference type="GO" id="GO:0000122">
    <property type="term" value="P:negative regulation of transcription by RNA polymerase II"/>
    <property type="evidence" value="ECO:0007669"/>
    <property type="project" value="TreeGrafter"/>
</dbReference>
<dbReference type="SUPFAM" id="SSF57716">
    <property type="entry name" value="Glucocorticoid receptor-like (DNA-binding domain)"/>
    <property type="match status" value="1"/>
</dbReference>
<feature type="compositionally biased region" description="Low complexity" evidence="11">
    <location>
        <begin position="565"/>
        <end position="583"/>
    </location>
</feature>
<keyword evidence="10" id="KW-0539">Nucleus</keyword>
<dbReference type="SMART" id="SM00430">
    <property type="entry name" value="HOLI"/>
    <property type="match status" value="1"/>
</dbReference>
<feature type="domain" description="NR LBD" evidence="13">
    <location>
        <begin position="114"/>
        <end position="370"/>
    </location>
</feature>
<evidence type="ECO:0000259" key="13">
    <source>
        <dbReference type="PROSITE" id="PS51843"/>
    </source>
</evidence>
<dbReference type="PROSITE" id="PS51843">
    <property type="entry name" value="NR_LBD"/>
    <property type="match status" value="1"/>
</dbReference>
<dbReference type="SUPFAM" id="SSF48508">
    <property type="entry name" value="Nuclear receptor ligand-binding domain"/>
    <property type="match status" value="1"/>
</dbReference>
<dbReference type="InterPro" id="IPR001728">
    <property type="entry name" value="ThyrH_rcpt"/>
</dbReference>
<evidence type="ECO:0000256" key="3">
    <source>
        <dbReference type="ARBA" id="ARBA00022723"/>
    </source>
</evidence>
<comment type="subcellular location">
    <subcellularLocation>
        <location evidence="1">Cytoplasm</location>
    </subcellularLocation>
</comment>
<keyword evidence="3" id="KW-0479">Metal-binding</keyword>
<keyword evidence="9" id="KW-0675">Receptor</keyword>
<feature type="compositionally biased region" description="Polar residues" evidence="11">
    <location>
        <begin position="745"/>
        <end position="757"/>
    </location>
</feature>
<dbReference type="PRINTS" id="PR00546">
    <property type="entry name" value="THYROIDHORMR"/>
</dbReference>
<dbReference type="PRINTS" id="PR00398">
    <property type="entry name" value="STRDHORMONER"/>
</dbReference>
<feature type="region of interest" description="Disordered" evidence="11">
    <location>
        <begin position="738"/>
        <end position="765"/>
    </location>
</feature>
<feature type="region of interest" description="Disordered" evidence="11">
    <location>
        <begin position="1163"/>
        <end position="1187"/>
    </location>
</feature>
<dbReference type="InterPro" id="IPR000536">
    <property type="entry name" value="Nucl_hrmn_rcpt_lig-bd"/>
</dbReference>
<feature type="region of interest" description="Disordered" evidence="11">
    <location>
        <begin position="565"/>
        <end position="587"/>
    </location>
</feature>
<gene>
    <name evidence="14" type="ORF">CUNI_LOCUS1003</name>
</gene>
<dbReference type="GO" id="GO:0000978">
    <property type="term" value="F:RNA polymerase II cis-regulatory region sequence-specific DNA binding"/>
    <property type="evidence" value="ECO:0007669"/>
    <property type="project" value="TreeGrafter"/>
</dbReference>
<feature type="compositionally biased region" description="Polar residues" evidence="11">
    <location>
        <begin position="1102"/>
        <end position="1124"/>
    </location>
</feature>
<feature type="compositionally biased region" description="Low complexity" evidence="11">
    <location>
        <begin position="1209"/>
        <end position="1253"/>
    </location>
</feature>
<dbReference type="OrthoDB" id="7634782at2759"/>
<dbReference type="Pfam" id="PF00104">
    <property type="entry name" value="Hormone_recep"/>
    <property type="match status" value="1"/>
</dbReference>
<keyword evidence="5" id="KW-0862">Zinc</keyword>
<feature type="region of interest" description="Disordered" evidence="11">
    <location>
        <begin position="1208"/>
        <end position="1271"/>
    </location>
</feature>
<protein>
    <recommendedName>
        <fullName evidence="16">E75 nuclear receptor</fullName>
    </recommendedName>
</protein>
<dbReference type="InterPro" id="IPR013088">
    <property type="entry name" value="Znf_NHR/GATA"/>
</dbReference>
<feature type="region of interest" description="Disordered" evidence="11">
    <location>
        <begin position="1076"/>
        <end position="1131"/>
    </location>
</feature>
<evidence type="ECO:0000256" key="2">
    <source>
        <dbReference type="ARBA" id="ARBA00008092"/>
    </source>
</evidence>
<comment type="similarity">
    <text evidence="2">Belongs to the nuclear hormone receptor family. NR1 subfamily.</text>
</comment>
<keyword evidence="15" id="KW-1185">Reference proteome</keyword>
<sequence>FDGETVLCRVCGDRASGFHYGVHACEGCKGFFRRSIQQKIQYRPCLKNQQCNIQRVNRNRCQYCRLKKCITVGMSRDAVRFGRVPKKEKARIIEQMQKKNLASQSSELNSLLSNDLDIVEAVVTAHRHTCEISQFDAHKMRDLALMKQEYINCPANMACPLNNEISMETSANRHNLSDFSESFTPAIKSVVDFAKGIPGFVLLNQDDQVTLLKAGTFEVLLVRLACLFDPHSNTMMFTGGKLFQRQPASIMTTNAGFLLDSMFDFAERFNKMCLIDDEIALFSAVVLLSPDRPGLRNIEQVEKIQNKLTEALQNMISTNHKEDGTLFAKLLMKTTDLRTLNTLHSEKSIAGQRSNLDRKERDITDDVDMDFQDSLSTRSSRSSPTLSETSNMTMTSGYSGETDGSNLVIGQRLTSDPSGHQIVLRTPYGTFFREEMSGFYGMMTDQPRRRCNTLDRDTLSRPRLHTIEEGNRRRYTLDKEYINKMANRLSDRLESRNVIRGDSLPPSMSNSATSSPIQEEANVHYPVPSNASFAPITVPDGILGHSSSLATRSSPLSGTEAFMAAARSGSSPGSPKSRSRSGSFTQEDYANARPRCFSFHLNSEGRAARMSLQRRMLAGDPGQERDGQIASDGSHYLSPDMRRSSVGASYGLHAHKPSSLVDRPFSYIHGRVEIDKSTEGESLPVMKRMMPDGSVYGIQLAPDMTSQHPQSLWHPQATLAMGVAAPVPVSVMQRTRDDLGRPLNSRPQEWENTNCVSRESRDSLQRELGKMSANGQNGNPSVAIRDSLDTQAQKISKLDSVGEKTAADRSTMPTTASLLSAHLHTGSSSPVSIITPAERKSSFQENKAGDLIADSALINVDTLAPGLRSKASTPEVSFGSKASSLRGSPISDDLYSESFGHKKFDKFRKDKVQGDASSASATEEQVNVAISKEKMDLRIKEERMEDDEVAEEDSESKELKVDVTDMKAERKGPHFEISPSVSNCSTPSPNSDRPKLSAREAHPNLLAQLMNGGAAARQSSPHLPTTTAVPAAVPSASIPSGYSWAVPSQLAGGSHSQLQTQLFRQPFFTPQSSSFAGLITSSSSPPSASSSVQAPSRQSVAINGNSSSGPSVPVTFSSQTTGCSSDHKSTNTKEEFHAAAVSHLKDKILRKYDSMENLCKIGKDSSASGGGTGSNTPNSCQWSKSNSPTVQAVLSGTLDLNKELATKLTLSSSTPPTGSITTSTPPSSSPAASAPGHVFPFSSSPGGTASAAAMLSAPTTSHPDPSRAFSPHRMSQLSHMLLCQDIPPTSLPMYHSMLSQQYSNYRNSLAAPVNSNPTSMSPLSSMQHLAQMIAQGQVAAASDAIQRRLGSGSPLNLTSKMEEDHVLPGSNSPSHSPQTMV</sequence>
<dbReference type="GO" id="GO:0009755">
    <property type="term" value="P:hormone-mediated signaling pathway"/>
    <property type="evidence" value="ECO:0007669"/>
    <property type="project" value="TreeGrafter"/>
</dbReference>
<feature type="compositionally biased region" description="Low complexity" evidence="11">
    <location>
        <begin position="374"/>
        <end position="390"/>
    </location>
</feature>
<dbReference type="PRINTS" id="PR00047">
    <property type="entry name" value="STROIDFINGER"/>
</dbReference>
<dbReference type="InterPro" id="IPR001723">
    <property type="entry name" value="Nuclear_hrmn_rcpt"/>
</dbReference>
<dbReference type="InterPro" id="IPR001628">
    <property type="entry name" value="Znf_hrmn_rcpt"/>
</dbReference>
<evidence type="ECO:0008006" key="16">
    <source>
        <dbReference type="Google" id="ProtNLM"/>
    </source>
</evidence>
<dbReference type="PROSITE" id="PS00031">
    <property type="entry name" value="NUCLEAR_REC_DBD_1"/>
    <property type="match status" value="1"/>
</dbReference>
<feature type="compositionally biased region" description="Polar residues" evidence="11">
    <location>
        <begin position="1369"/>
        <end position="1381"/>
    </location>
</feature>
<dbReference type="GO" id="GO:0005737">
    <property type="term" value="C:cytoplasm"/>
    <property type="evidence" value="ECO:0007669"/>
    <property type="project" value="UniProtKB-SubCell"/>
</dbReference>
<evidence type="ECO:0000256" key="9">
    <source>
        <dbReference type="ARBA" id="ARBA00023170"/>
    </source>
</evidence>
<dbReference type="Pfam" id="PF00105">
    <property type="entry name" value="zf-C4"/>
    <property type="match status" value="1"/>
</dbReference>
<feature type="compositionally biased region" description="Polar residues" evidence="11">
    <location>
        <begin position="1175"/>
        <end position="1187"/>
    </location>
</feature>
<dbReference type="InterPro" id="IPR050234">
    <property type="entry name" value="Nuclear_hormone_rcpt_NR1"/>
</dbReference>
<accession>A0A8S3YIV7</accession>
<keyword evidence="4" id="KW-0863">Zinc-finger</keyword>
<keyword evidence="8" id="KW-0804">Transcription</keyword>
<evidence type="ECO:0000259" key="12">
    <source>
        <dbReference type="PROSITE" id="PS51030"/>
    </source>
</evidence>
<evidence type="ECO:0000256" key="10">
    <source>
        <dbReference type="ARBA" id="ARBA00023242"/>
    </source>
</evidence>
<proteinExistence type="inferred from homology"/>
<feature type="region of interest" description="Disordered" evidence="11">
    <location>
        <begin position="969"/>
        <end position="996"/>
    </location>
</feature>
<evidence type="ECO:0000256" key="6">
    <source>
        <dbReference type="ARBA" id="ARBA00023015"/>
    </source>
</evidence>
<evidence type="ECO:0000313" key="14">
    <source>
        <dbReference type="EMBL" id="CAG5115445.1"/>
    </source>
</evidence>
<dbReference type="PANTHER" id="PTHR24082">
    <property type="entry name" value="NUCLEAR HORMONE RECEPTOR"/>
    <property type="match status" value="1"/>
</dbReference>
<comment type="caution">
    <text evidence="14">The sequence shown here is derived from an EMBL/GenBank/DDBJ whole genome shotgun (WGS) entry which is preliminary data.</text>
</comment>
<reference evidence="14" key="1">
    <citation type="submission" date="2021-04" db="EMBL/GenBank/DDBJ databases">
        <authorList>
            <consortium name="Molecular Ecology Group"/>
        </authorList>
    </citation>
    <scope>NUCLEOTIDE SEQUENCE</scope>
</reference>
<dbReference type="InterPro" id="IPR035500">
    <property type="entry name" value="NHR-like_dom_sf"/>
</dbReference>
<evidence type="ECO:0000313" key="15">
    <source>
        <dbReference type="Proteomes" id="UP000678393"/>
    </source>
</evidence>
<evidence type="ECO:0000256" key="1">
    <source>
        <dbReference type="ARBA" id="ARBA00004496"/>
    </source>
</evidence>
<feature type="region of interest" description="Disordered" evidence="11">
    <location>
        <begin position="943"/>
        <end position="962"/>
    </location>
</feature>
<dbReference type="CDD" id="cd07166">
    <property type="entry name" value="NR_DBD_REV_ERB"/>
    <property type="match status" value="1"/>
</dbReference>
<dbReference type="EMBL" id="CAJHNH020000117">
    <property type="protein sequence ID" value="CAG5115445.1"/>
    <property type="molecule type" value="Genomic_DNA"/>
</dbReference>
<dbReference type="PANTHER" id="PTHR24082:SF473">
    <property type="entry name" value="ECDYSONE-INDUCED PROTEIN 75B, ISOFORM B"/>
    <property type="match status" value="1"/>
</dbReference>
<dbReference type="Proteomes" id="UP000678393">
    <property type="component" value="Unassembled WGS sequence"/>
</dbReference>
<evidence type="ECO:0000256" key="4">
    <source>
        <dbReference type="ARBA" id="ARBA00022771"/>
    </source>
</evidence>
<keyword evidence="6" id="KW-0805">Transcription regulation</keyword>
<dbReference type="GO" id="GO:0030154">
    <property type="term" value="P:cell differentiation"/>
    <property type="evidence" value="ECO:0007669"/>
    <property type="project" value="TreeGrafter"/>
</dbReference>
<evidence type="ECO:0000256" key="8">
    <source>
        <dbReference type="ARBA" id="ARBA00023163"/>
    </source>
</evidence>
<feature type="region of interest" description="Disordered" evidence="11">
    <location>
        <begin position="351"/>
        <end position="399"/>
    </location>
</feature>
<organism evidence="14 15">
    <name type="scientific">Candidula unifasciata</name>
    <dbReference type="NCBI Taxonomy" id="100452"/>
    <lineage>
        <taxon>Eukaryota</taxon>
        <taxon>Metazoa</taxon>
        <taxon>Spiralia</taxon>
        <taxon>Lophotrochozoa</taxon>
        <taxon>Mollusca</taxon>
        <taxon>Gastropoda</taxon>
        <taxon>Heterobranchia</taxon>
        <taxon>Euthyneura</taxon>
        <taxon>Panpulmonata</taxon>
        <taxon>Eupulmonata</taxon>
        <taxon>Stylommatophora</taxon>
        <taxon>Helicina</taxon>
        <taxon>Helicoidea</taxon>
        <taxon>Geomitridae</taxon>
        <taxon>Candidula</taxon>
    </lineage>
</organism>
<feature type="region of interest" description="Disordered" evidence="11">
    <location>
        <begin position="1350"/>
        <end position="1381"/>
    </location>
</feature>
<dbReference type="GO" id="GO:0004879">
    <property type="term" value="F:nuclear receptor activity"/>
    <property type="evidence" value="ECO:0007669"/>
    <property type="project" value="InterPro"/>
</dbReference>
<feature type="compositionally biased region" description="Acidic residues" evidence="11">
    <location>
        <begin position="944"/>
        <end position="955"/>
    </location>
</feature>
<evidence type="ECO:0000256" key="5">
    <source>
        <dbReference type="ARBA" id="ARBA00022833"/>
    </source>
</evidence>
<dbReference type="SMART" id="SM00399">
    <property type="entry name" value="ZnF_C4"/>
    <property type="match status" value="1"/>
</dbReference>
<dbReference type="Gene3D" id="3.30.50.10">
    <property type="entry name" value="Erythroid Transcription Factor GATA-1, subunit A"/>
    <property type="match status" value="1"/>
</dbReference>
<evidence type="ECO:0000256" key="7">
    <source>
        <dbReference type="ARBA" id="ARBA00023125"/>
    </source>
</evidence>
<feature type="domain" description="Nuclear receptor" evidence="12">
    <location>
        <begin position="5"/>
        <end position="81"/>
    </location>
</feature>
<dbReference type="Gene3D" id="1.10.565.10">
    <property type="entry name" value="Retinoid X Receptor"/>
    <property type="match status" value="1"/>
</dbReference>
<dbReference type="FunFam" id="3.30.50.10:FF:000013">
    <property type="entry name" value="Nuclear receptor subfamily 1 group D member 2"/>
    <property type="match status" value="1"/>
</dbReference>
<feature type="compositionally biased region" description="Basic and acidic residues" evidence="11">
    <location>
        <begin position="355"/>
        <end position="364"/>
    </location>
</feature>
<dbReference type="GO" id="GO:0045944">
    <property type="term" value="P:positive regulation of transcription by RNA polymerase II"/>
    <property type="evidence" value="ECO:0007669"/>
    <property type="project" value="TreeGrafter"/>
</dbReference>
<dbReference type="GO" id="GO:0008270">
    <property type="term" value="F:zinc ion binding"/>
    <property type="evidence" value="ECO:0007669"/>
    <property type="project" value="UniProtKB-KW"/>
</dbReference>
<name>A0A8S3YIV7_9EUPU</name>
<feature type="non-terminal residue" evidence="14">
    <location>
        <position position="1381"/>
    </location>
</feature>
<keyword evidence="7" id="KW-0238">DNA-binding</keyword>